<dbReference type="GO" id="GO:0005345">
    <property type="term" value="F:purine nucleobase transmembrane transporter activity"/>
    <property type="evidence" value="ECO:0007669"/>
    <property type="project" value="TreeGrafter"/>
</dbReference>
<dbReference type="Pfam" id="PF00860">
    <property type="entry name" value="Xan_ur_permease"/>
    <property type="match status" value="2"/>
</dbReference>
<dbReference type="Proteomes" id="UP001497480">
    <property type="component" value="Unassembled WGS sequence"/>
</dbReference>
<dbReference type="GO" id="GO:0015854">
    <property type="term" value="P:guanine transport"/>
    <property type="evidence" value="ECO:0007669"/>
    <property type="project" value="TreeGrafter"/>
</dbReference>
<dbReference type="GO" id="GO:0015853">
    <property type="term" value="P:adenine transport"/>
    <property type="evidence" value="ECO:0007669"/>
    <property type="project" value="TreeGrafter"/>
</dbReference>
<evidence type="ECO:0000256" key="3">
    <source>
        <dbReference type="ARBA" id="ARBA00022448"/>
    </source>
</evidence>
<dbReference type="EMBL" id="CAXHTB010000014">
    <property type="protein sequence ID" value="CAL0319636.1"/>
    <property type="molecule type" value="Genomic_DNA"/>
</dbReference>
<evidence type="ECO:0000256" key="7">
    <source>
        <dbReference type="SAM" id="Phobius"/>
    </source>
</evidence>
<comment type="caution">
    <text evidence="8">The sequence shown here is derived from an EMBL/GenBank/DDBJ whole genome shotgun (WGS) entry which is preliminary data.</text>
</comment>
<evidence type="ECO:0000256" key="5">
    <source>
        <dbReference type="ARBA" id="ARBA00022989"/>
    </source>
</evidence>
<feature type="transmembrane region" description="Helical" evidence="7">
    <location>
        <begin position="416"/>
        <end position="440"/>
    </location>
</feature>
<reference evidence="8 9" key="1">
    <citation type="submission" date="2024-03" db="EMBL/GenBank/DDBJ databases">
        <authorList>
            <person name="Martinez-Hernandez J."/>
        </authorList>
    </citation>
    <scope>NUCLEOTIDE SEQUENCE [LARGE SCALE GENOMIC DNA]</scope>
</reference>
<accession>A0AAV1XD25</accession>
<comment type="similarity">
    <text evidence="2">Belongs to the nucleobase:cation symporter-2 (NCS2) (TC 2.A.40) family. Azg-like subfamily.</text>
</comment>
<evidence type="ECO:0000256" key="1">
    <source>
        <dbReference type="ARBA" id="ARBA00004141"/>
    </source>
</evidence>
<evidence type="ECO:0000256" key="4">
    <source>
        <dbReference type="ARBA" id="ARBA00022692"/>
    </source>
</evidence>
<feature type="transmembrane region" description="Helical" evidence="7">
    <location>
        <begin position="476"/>
        <end position="497"/>
    </location>
</feature>
<keyword evidence="3" id="KW-0813">Transport</keyword>
<keyword evidence="4 7" id="KW-0812">Transmembrane</keyword>
<evidence type="ECO:0000313" key="8">
    <source>
        <dbReference type="EMBL" id="CAL0319636.1"/>
    </source>
</evidence>
<feature type="transmembrane region" description="Helical" evidence="7">
    <location>
        <begin position="376"/>
        <end position="396"/>
    </location>
</feature>
<evidence type="ECO:0000313" key="9">
    <source>
        <dbReference type="Proteomes" id="UP001497480"/>
    </source>
</evidence>
<feature type="transmembrane region" description="Helical" evidence="7">
    <location>
        <begin position="128"/>
        <end position="147"/>
    </location>
</feature>
<keyword evidence="5 7" id="KW-1133">Transmembrane helix</keyword>
<name>A0AAV1XD25_LUPLU</name>
<evidence type="ECO:0000256" key="6">
    <source>
        <dbReference type="ARBA" id="ARBA00023136"/>
    </source>
</evidence>
<dbReference type="GO" id="GO:0005886">
    <property type="term" value="C:plasma membrane"/>
    <property type="evidence" value="ECO:0007669"/>
    <property type="project" value="TreeGrafter"/>
</dbReference>
<feature type="transmembrane region" description="Helical" evidence="7">
    <location>
        <begin position="509"/>
        <end position="537"/>
    </location>
</feature>
<feature type="transmembrane region" description="Helical" evidence="7">
    <location>
        <begin position="452"/>
        <end position="470"/>
    </location>
</feature>
<dbReference type="PANTHER" id="PTHR43337:SF19">
    <property type="entry name" value="ADENINE_GUANINE PERMEASE AZG1"/>
    <property type="match status" value="1"/>
</dbReference>
<feature type="transmembrane region" description="Helical" evidence="7">
    <location>
        <begin position="293"/>
        <end position="309"/>
    </location>
</feature>
<evidence type="ECO:0008006" key="10">
    <source>
        <dbReference type="Google" id="ProtNLM"/>
    </source>
</evidence>
<keyword evidence="9" id="KW-1185">Reference proteome</keyword>
<proteinExistence type="inferred from homology"/>
<dbReference type="PANTHER" id="PTHR43337">
    <property type="entry name" value="XANTHINE/URACIL PERMEASE C887.17-RELATED"/>
    <property type="match status" value="1"/>
</dbReference>
<feature type="transmembrane region" description="Helical" evidence="7">
    <location>
        <begin position="212"/>
        <end position="229"/>
    </location>
</feature>
<organism evidence="8 9">
    <name type="scientific">Lupinus luteus</name>
    <name type="common">European yellow lupine</name>
    <dbReference type="NCBI Taxonomy" id="3873"/>
    <lineage>
        <taxon>Eukaryota</taxon>
        <taxon>Viridiplantae</taxon>
        <taxon>Streptophyta</taxon>
        <taxon>Embryophyta</taxon>
        <taxon>Tracheophyta</taxon>
        <taxon>Spermatophyta</taxon>
        <taxon>Magnoliopsida</taxon>
        <taxon>eudicotyledons</taxon>
        <taxon>Gunneridae</taxon>
        <taxon>Pentapetalae</taxon>
        <taxon>rosids</taxon>
        <taxon>fabids</taxon>
        <taxon>Fabales</taxon>
        <taxon>Fabaceae</taxon>
        <taxon>Papilionoideae</taxon>
        <taxon>50 kb inversion clade</taxon>
        <taxon>genistoids sensu lato</taxon>
        <taxon>core genistoids</taxon>
        <taxon>Genisteae</taxon>
        <taxon>Lupinus</taxon>
    </lineage>
</organism>
<gene>
    <name evidence="8" type="ORF">LLUT_LOCUS20696</name>
</gene>
<dbReference type="InterPro" id="IPR045018">
    <property type="entry name" value="Azg-like"/>
</dbReference>
<protein>
    <recommendedName>
        <fullName evidence="10">Adenine/guanine permease AZG1</fullName>
    </recommendedName>
</protein>
<feature type="transmembrane region" description="Helical" evidence="7">
    <location>
        <begin position="181"/>
        <end position="200"/>
    </location>
</feature>
<evidence type="ECO:0000256" key="2">
    <source>
        <dbReference type="ARBA" id="ARBA00005697"/>
    </source>
</evidence>
<dbReference type="AlphaFoldDB" id="A0AAV1XD25"/>
<comment type="subcellular location">
    <subcellularLocation>
        <location evidence="1">Membrane</location>
        <topology evidence="1">Multi-pass membrane protein</topology>
    </subcellularLocation>
</comment>
<keyword evidence="6 7" id="KW-0472">Membrane</keyword>
<sequence>MESPRPTLPQHKSHTKPLSRLNSYVAKTRLGKYFKLTQRNSTFTTELRAGTATFLTMAYILAVNASILTDSGGTCSVSDCIPLCSDASIPISNCKSPSLHVIQPDPSCKFDPVNPGYAACLERTRKDLIVATVASALIGCVIMGAFANLPLGLAPGMGTNAYFAYTVVGFHGSGSVSYQSALAAIFIEGLIFLIISAVGLRAKLAKLIPKPVRVSSSAGIGLFLAFIGLQNNQGIGLIGYNSATLVTLAGCPSSSRASLAPVMTLANGTVALLPGGAVSGDIFCDSGRMQSPTVWLGLVGFIIIAYCLVKNVKGAMIYGIVFVTAVSWFRNTKVTAFPNTDAGNSAHEYFKNVVDVHVIKSTAGALSFKKIGTGHFWEALFTFLYVDILDTTGTLYSMARFAGFSDDKGDFEGQYFAFMSDATSIIIGSLLGTSPVTAFIESSTGIREGGRTGITALTVAGYFFLAFFFTPLLASIPAWAVGPPLILVGVLMMKSVVDIDWDDMRQAIPAFVTLLLTPLTYSIAYGLIGGIGTYTVLNIWDWGWELLGHYRSVETTRVPNGSHDVGANGEVNVKALQV</sequence>
<dbReference type="InterPro" id="IPR006043">
    <property type="entry name" value="NCS2"/>
</dbReference>